<keyword evidence="1" id="KW-0812">Transmembrane</keyword>
<protein>
    <submittedName>
        <fullName evidence="2">Uncharacterized protein</fullName>
    </submittedName>
</protein>
<evidence type="ECO:0000313" key="3">
    <source>
        <dbReference type="Proteomes" id="UP000822688"/>
    </source>
</evidence>
<dbReference type="EMBL" id="CM026427">
    <property type="protein sequence ID" value="KAG0571022.1"/>
    <property type="molecule type" value="Genomic_DNA"/>
</dbReference>
<reference evidence="2 3" key="1">
    <citation type="submission" date="2020-06" db="EMBL/GenBank/DDBJ databases">
        <title>WGS assembly of Ceratodon purpureus strain R40.</title>
        <authorList>
            <person name="Carey S.B."/>
            <person name="Jenkins J."/>
            <person name="Shu S."/>
            <person name="Lovell J.T."/>
            <person name="Sreedasyam A."/>
            <person name="Maumus F."/>
            <person name="Tiley G.P."/>
            <person name="Fernandez-Pozo N."/>
            <person name="Barry K."/>
            <person name="Chen C."/>
            <person name="Wang M."/>
            <person name="Lipzen A."/>
            <person name="Daum C."/>
            <person name="Saski C.A."/>
            <person name="Payton A.C."/>
            <person name="Mcbreen J.C."/>
            <person name="Conrad R.E."/>
            <person name="Kollar L.M."/>
            <person name="Olsson S."/>
            <person name="Huttunen S."/>
            <person name="Landis J.B."/>
            <person name="Wickett N.J."/>
            <person name="Johnson M.G."/>
            <person name="Rensing S.A."/>
            <person name="Grimwood J."/>
            <person name="Schmutz J."/>
            <person name="Mcdaniel S.F."/>
        </authorList>
    </citation>
    <scope>NUCLEOTIDE SEQUENCE [LARGE SCALE GENOMIC DNA]</scope>
    <source>
        <strain evidence="2 3">R40</strain>
    </source>
</reference>
<feature type="transmembrane region" description="Helical" evidence="1">
    <location>
        <begin position="6"/>
        <end position="23"/>
    </location>
</feature>
<dbReference type="AlphaFoldDB" id="A0A8T0HJQ9"/>
<name>A0A8T0HJQ9_CERPU</name>
<gene>
    <name evidence="2" type="ORF">KC19_6G205900</name>
</gene>
<organism evidence="2 3">
    <name type="scientific">Ceratodon purpureus</name>
    <name type="common">Fire moss</name>
    <name type="synonym">Dicranum purpureum</name>
    <dbReference type="NCBI Taxonomy" id="3225"/>
    <lineage>
        <taxon>Eukaryota</taxon>
        <taxon>Viridiplantae</taxon>
        <taxon>Streptophyta</taxon>
        <taxon>Embryophyta</taxon>
        <taxon>Bryophyta</taxon>
        <taxon>Bryophytina</taxon>
        <taxon>Bryopsida</taxon>
        <taxon>Dicranidae</taxon>
        <taxon>Pseudoditrichales</taxon>
        <taxon>Ditrichaceae</taxon>
        <taxon>Ceratodon</taxon>
    </lineage>
</organism>
<keyword evidence="1" id="KW-0472">Membrane</keyword>
<evidence type="ECO:0000313" key="2">
    <source>
        <dbReference type="EMBL" id="KAG0571022.1"/>
    </source>
</evidence>
<keyword evidence="1" id="KW-1133">Transmembrane helix</keyword>
<dbReference type="Proteomes" id="UP000822688">
    <property type="component" value="Chromosome 6"/>
</dbReference>
<accession>A0A8T0HJQ9</accession>
<keyword evidence="3" id="KW-1185">Reference proteome</keyword>
<comment type="caution">
    <text evidence="2">The sequence shown here is derived from an EMBL/GenBank/DDBJ whole genome shotgun (WGS) entry which is preliminary data.</text>
</comment>
<sequence>MWPDPGLRMSLFVCVFGSSLFWLHCVRVERDMSWCSRTGVHCLRRVLCGVS</sequence>
<evidence type="ECO:0000256" key="1">
    <source>
        <dbReference type="SAM" id="Phobius"/>
    </source>
</evidence>
<proteinExistence type="predicted"/>